<organism evidence="2 3">
    <name type="scientific">Phytophthora citrophthora</name>
    <dbReference type="NCBI Taxonomy" id="4793"/>
    <lineage>
        <taxon>Eukaryota</taxon>
        <taxon>Sar</taxon>
        <taxon>Stramenopiles</taxon>
        <taxon>Oomycota</taxon>
        <taxon>Peronosporomycetes</taxon>
        <taxon>Peronosporales</taxon>
        <taxon>Peronosporaceae</taxon>
        <taxon>Phytophthora</taxon>
    </lineage>
</organism>
<feature type="compositionally biased region" description="Polar residues" evidence="1">
    <location>
        <begin position="18"/>
        <end position="30"/>
    </location>
</feature>
<feature type="compositionally biased region" description="Basic and acidic residues" evidence="1">
    <location>
        <begin position="55"/>
        <end position="68"/>
    </location>
</feature>
<feature type="compositionally biased region" description="Basic and acidic residues" evidence="1">
    <location>
        <begin position="238"/>
        <end position="254"/>
    </location>
</feature>
<dbReference type="AlphaFoldDB" id="A0AAD9G2S3"/>
<feature type="compositionally biased region" description="Basic residues" evidence="1">
    <location>
        <begin position="43"/>
        <end position="54"/>
    </location>
</feature>
<feature type="region of interest" description="Disordered" evidence="1">
    <location>
        <begin position="1"/>
        <end position="110"/>
    </location>
</feature>
<reference evidence="2" key="1">
    <citation type="submission" date="2023-08" db="EMBL/GenBank/DDBJ databases">
        <title>Reference Genome Resource for the Citrus Pathogen Phytophthora citrophthora.</title>
        <authorList>
            <person name="Moller H."/>
            <person name="Coetzee B."/>
            <person name="Rose L.J."/>
            <person name="Van Niekerk J.M."/>
        </authorList>
    </citation>
    <scope>NUCLEOTIDE SEQUENCE</scope>
    <source>
        <strain evidence="2">STE-U-9442</strain>
    </source>
</reference>
<evidence type="ECO:0000313" key="3">
    <source>
        <dbReference type="Proteomes" id="UP001259832"/>
    </source>
</evidence>
<dbReference type="EMBL" id="JASMQC010000038">
    <property type="protein sequence ID" value="KAK1930580.1"/>
    <property type="molecule type" value="Genomic_DNA"/>
</dbReference>
<accession>A0AAD9G2S3</accession>
<proteinExistence type="predicted"/>
<name>A0AAD9G2S3_9STRA</name>
<dbReference type="Proteomes" id="UP001259832">
    <property type="component" value="Unassembled WGS sequence"/>
</dbReference>
<feature type="compositionally biased region" description="Basic and acidic residues" evidence="1">
    <location>
        <begin position="86"/>
        <end position="110"/>
    </location>
</feature>
<sequence>MVGSGSARRGGDADSGSDMASRSSRRSIGQQPEEHEDSDTIMRRARQANAAKRKAAQEAKESSAHLEEESGSAVQKAHHASLDGSDSEKASEEKAALSRRNRDPSRIRMEKHLVRKVIRMRKLWTSPVWRSPKVKSPVHPEAMLNILEKEASDNDAVEVEAPEEDRVPDSSPEGVNPDAEPEVREESPRVKQEARPLSPVQEEAVFEDILVSSPVPLGFQMPTLHPDEPPFSAPSEAPRQETPRFDVPDSRMEEPPEASSGTSEVQMTGIQMKAYVAEQEFYPDVGYDWPLVHLNPESFIQAASMTWEYLSRRMLMPAQTDAWISELQIQRRTFGRTGDVQAAMIPLTEISPRECIPLLQTMLFEAGFGFVNLVPGWFRTRVFKVHPDLVGRVIGEMLQLLVVEITEWRQLVNRAQKYAQALAAFGRERLYQVHPEAQYQGVGVFLSDYEVSLLGRDFTRHLKSSGFRKVQSPRRPTYQEIRNKRVQRVMPRSPPSSIPHPRHRRCSLYRLHYSGIWK</sequence>
<feature type="region of interest" description="Disordered" evidence="1">
    <location>
        <begin position="149"/>
        <end position="201"/>
    </location>
</feature>
<evidence type="ECO:0000256" key="1">
    <source>
        <dbReference type="SAM" id="MobiDB-lite"/>
    </source>
</evidence>
<feature type="region of interest" description="Disordered" evidence="1">
    <location>
        <begin position="220"/>
        <end position="266"/>
    </location>
</feature>
<evidence type="ECO:0000313" key="2">
    <source>
        <dbReference type="EMBL" id="KAK1930580.1"/>
    </source>
</evidence>
<gene>
    <name evidence="2" type="ORF">P3T76_013902</name>
</gene>
<comment type="caution">
    <text evidence="2">The sequence shown here is derived from an EMBL/GenBank/DDBJ whole genome shotgun (WGS) entry which is preliminary data.</text>
</comment>
<feature type="compositionally biased region" description="Acidic residues" evidence="1">
    <location>
        <begin position="153"/>
        <end position="163"/>
    </location>
</feature>
<protein>
    <submittedName>
        <fullName evidence="2">Uncharacterized protein</fullName>
    </submittedName>
</protein>
<feature type="compositionally biased region" description="Basic and acidic residues" evidence="1">
    <location>
        <begin position="181"/>
        <end position="194"/>
    </location>
</feature>
<keyword evidence="3" id="KW-1185">Reference proteome</keyword>